<dbReference type="SUPFAM" id="SSF54427">
    <property type="entry name" value="NTF2-like"/>
    <property type="match status" value="1"/>
</dbReference>
<proteinExistence type="predicted"/>
<dbReference type="EMBL" id="JAUKUC010000014">
    <property type="protein sequence ID" value="MDO1515008.1"/>
    <property type="molecule type" value="Genomic_DNA"/>
</dbReference>
<reference evidence="3" key="1">
    <citation type="journal article" date="2014" name="Int. J. Syst. Evol. Microbiol.">
        <title>Complete genome of a new Firmicutes species belonging to the dominant human colonic microbiota ('Ruminococcus bicirculans') reveals two chromosomes and a selective capacity to utilize plant glucans.</title>
        <authorList>
            <consortium name="NISC Comparative Sequencing Program"/>
            <person name="Wegmann U."/>
            <person name="Louis P."/>
            <person name="Goesmann A."/>
            <person name="Henrissat B."/>
            <person name="Duncan S.H."/>
            <person name="Flint H.J."/>
        </authorList>
    </citation>
    <scope>NUCLEOTIDE SEQUENCE</scope>
    <source>
        <strain evidence="3">CECT 8869</strain>
    </source>
</reference>
<keyword evidence="4" id="KW-1185">Reference proteome</keyword>
<evidence type="ECO:0000259" key="1">
    <source>
        <dbReference type="Pfam" id="PF14534"/>
    </source>
</evidence>
<protein>
    <submittedName>
        <fullName evidence="3">Nuclear transport factor 2 family protein</fullName>
    </submittedName>
</protein>
<sequence>MRIVHILFITLLMLCSCHKEHNAQDDIKEITRIIAQQQKDWNNNDLKGFMEAYHQTDSLFFYSGAQLKTGWTTTLNSYKKSYPDASHIGELTFTIAKIHPINQDSYFVMGEYMLKRTVGDAKGTFMIIFKRINGKWKIIADSSC</sequence>
<dbReference type="Proteomes" id="UP001168579">
    <property type="component" value="Unassembled WGS sequence"/>
</dbReference>
<comment type="caution">
    <text evidence="3">The sequence shown here is derived from an EMBL/GenBank/DDBJ whole genome shotgun (WGS) entry which is preliminary data.</text>
</comment>
<dbReference type="InterPro" id="IPR032710">
    <property type="entry name" value="NTF2-like_dom_sf"/>
</dbReference>
<evidence type="ECO:0000313" key="2">
    <source>
        <dbReference type="EMBL" id="MDO1514628.1"/>
    </source>
</evidence>
<dbReference type="EMBL" id="JAUKUC010000001">
    <property type="protein sequence ID" value="MDO1514628.1"/>
    <property type="molecule type" value="Genomic_DNA"/>
</dbReference>
<dbReference type="InterPro" id="IPR027843">
    <property type="entry name" value="DUF4440"/>
</dbReference>
<dbReference type="Pfam" id="PF14534">
    <property type="entry name" value="DUF4440"/>
    <property type="match status" value="1"/>
</dbReference>
<reference evidence="3" key="2">
    <citation type="submission" date="2023-06" db="EMBL/GenBank/DDBJ databases">
        <authorList>
            <person name="Lucena T."/>
            <person name="Sun Q."/>
        </authorList>
    </citation>
    <scope>NUCLEOTIDE SEQUENCE</scope>
    <source>
        <strain evidence="3">CECT 8869</strain>
    </source>
</reference>
<accession>A0ABT8RWN8</accession>
<dbReference type="RefSeq" id="WP_304437272.1">
    <property type="nucleotide sequence ID" value="NZ_JAUKUC010000001.1"/>
</dbReference>
<gene>
    <name evidence="2" type="ORF">Q2T41_18400</name>
    <name evidence="3" type="ORF">Q2T41_20650</name>
</gene>
<dbReference type="PROSITE" id="PS51257">
    <property type="entry name" value="PROKAR_LIPOPROTEIN"/>
    <property type="match status" value="1"/>
</dbReference>
<evidence type="ECO:0000313" key="4">
    <source>
        <dbReference type="Proteomes" id="UP001168579"/>
    </source>
</evidence>
<organism evidence="3 4">
    <name type="scientific">Maribacter confluentis</name>
    <dbReference type="NCBI Taxonomy" id="1656093"/>
    <lineage>
        <taxon>Bacteria</taxon>
        <taxon>Pseudomonadati</taxon>
        <taxon>Bacteroidota</taxon>
        <taxon>Flavobacteriia</taxon>
        <taxon>Flavobacteriales</taxon>
        <taxon>Flavobacteriaceae</taxon>
        <taxon>Maribacter</taxon>
    </lineage>
</organism>
<dbReference type="Gene3D" id="3.10.450.50">
    <property type="match status" value="1"/>
</dbReference>
<feature type="domain" description="DUF4440" evidence="1">
    <location>
        <begin position="30"/>
        <end position="138"/>
    </location>
</feature>
<evidence type="ECO:0000313" key="3">
    <source>
        <dbReference type="EMBL" id="MDO1515008.1"/>
    </source>
</evidence>
<name>A0ABT8RWN8_9FLAO</name>